<name>A0A6C0LRZ5_9ZZZZ</name>
<dbReference type="EMBL" id="MN740538">
    <property type="protein sequence ID" value="QHU32334.1"/>
    <property type="molecule type" value="Genomic_DNA"/>
</dbReference>
<dbReference type="SUPFAM" id="SSF54001">
    <property type="entry name" value="Cysteine proteinases"/>
    <property type="match status" value="1"/>
</dbReference>
<accession>A0A6C0LRZ5</accession>
<evidence type="ECO:0008006" key="3">
    <source>
        <dbReference type="Google" id="ProtNLM"/>
    </source>
</evidence>
<sequence>MTQGQQTRRKHTHAIVPKPGPQYCHPKYKTANGSCLPAAELSLIARALKAPNHLTKKNLKRWIRNRTRCRTERCWVEKAPIHGVQKQEILRNYFRPKMPEEWKGDPDMWLDSLNIADVMKQYEEAYPHFKFFGTNPIDFAAPDPNVRDKMQCVQEEVCNLRLDNLKAQGKTSLGFVYNLDPHDKGGSHWIASYTDIPGHKSYYIDSYGMKPPPQIARFLRSLTLQDPLMKLFYSERRLQYSDSECGMYCIYFLIRMLEGDTFKQFIRRRPTDKDMLGFRKWIFSNDE</sequence>
<organism evidence="2">
    <name type="scientific">viral metagenome</name>
    <dbReference type="NCBI Taxonomy" id="1070528"/>
    <lineage>
        <taxon>unclassified sequences</taxon>
        <taxon>metagenomes</taxon>
        <taxon>organismal metagenomes</taxon>
    </lineage>
</organism>
<evidence type="ECO:0000313" key="2">
    <source>
        <dbReference type="EMBL" id="QHU32334.1"/>
    </source>
</evidence>
<evidence type="ECO:0000256" key="1">
    <source>
        <dbReference type="SAM" id="MobiDB-lite"/>
    </source>
</evidence>
<protein>
    <recommendedName>
        <fullName evidence="3">Ubiquitin-like protease family profile domain-containing protein</fullName>
    </recommendedName>
</protein>
<reference evidence="2" key="1">
    <citation type="journal article" date="2020" name="Nature">
        <title>Giant virus diversity and host interactions through global metagenomics.</title>
        <authorList>
            <person name="Schulz F."/>
            <person name="Roux S."/>
            <person name="Paez-Espino D."/>
            <person name="Jungbluth S."/>
            <person name="Walsh D.A."/>
            <person name="Denef V.J."/>
            <person name="McMahon K.D."/>
            <person name="Konstantinidis K.T."/>
            <person name="Eloe-Fadrosh E.A."/>
            <person name="Kyrpides N.C."/>
            <person name="Woyke T."/>
        </authorList>
    </citation>
    <scope>NUCLEOTIDE SEQUENCE</scope>
    <source>
        <strain evidence="2">GVMAG-M-3300027963-9</strain>
    </source>
</reference>
<dbReference type="Gene3D" id="3.40.395.10">
    <property type="entry name" value="Adenoviral Proteinase, Chain A"/>
    <property type="match status" value="1"/>
</dbReference>
<proteinExistence type="predicted"/>
<feature type="region of interest" description="Disordered" evidence="1">
    <location>
        <begin position="1"/>
        <end position="20"/>
    </location>
</feature>
<dbReference type="AlphaFoldDB" id="A0A6C0LRZ5"/>
<dbReference type="InterPro" id="IPR038765">
    <property type="entry name" value="Papain-like_cys_pep_sf"/>
</dbReference>